<feature type="region of interest" description="Disordered" evidence="1">
    <location>
        <begin position="118"/>
        <end position="142"/>
    </location>
</feature>
<evidence type="ECO:0000256" key="1">
    <source>
        <dbReference type="SAM" id="MobiDB-lite"/>
    </source>
</evidence>
<accession>A0A0D2NX46</accession>
<proteinExistence type="predicted"/>
<organism evidence="2 3">
    <name type="scientific">Hypholoma sublateritium (strain FD-334 SS-4)</name>
    <dbReference type="NCBI Taxonomy" id="945553"/>
    <lineage>
        <taxon>Eukaryota</taxon>
        <taxon>Fungi</taxon>
        <taxon>Dikarya</taxon>
        <taxon>Basidiomycota</taxon>
        <taxon>Agaricomycotina</taxon>
        <taxon>Agaricomycetes</taxon>
        <taxon>Agaricomycetidae</taxon>
        <taxon>Agaricales</taxon>
        <taxon>Agaricineae</taxon>
        <taxon>Strophariaceae</taxon>
        <taxon>Hypholoma</taxon>
    </lineage>
</organism>
<dbReference type="Proteomes" id="UP000054270">
    <property type="component" value="Unassembled WGS sequence"/>
</dbReference>
<sequence length="156" mass="17086">MGQISFCKGSGKELSNWGRHYQMCVDPQCIASGGGVPMFFWNDEPTHLDLIPDGIKMKFAMKQSIQDSVPQTPCQQLNCFTSSGKLNLGGCKLPAHRLGYATQCDDMQEEAEKKAEEYGSQLPSSSFQNTASMPSTSTLQPSTGQWYACAMHPGYS</sequence>
<dbReference type="EMBL" id="KN817790">
    <property type="protein sequence ID" value="KJA13080.1"/>
    <property type="molecule type" value="Genomic_DNA"/>
</dbReference>
<dbReference type="AlphaFoldDB" id="A0A0D2NX46"/>
<dbReference type="OrthoDB" id="2969033at2759"/>
<reference evidence="3" key="1">
    <citation type="submission" date="2014-04" db="EMBL/GenBank/DDBJ databases">
        <title>Evolutionary Origins and Diversification of the Mycorrhizal Mutualists.</title>
        <authorList>
            <consortium name="DOE Joint Genome Institute"/>
            <consortium name="Mycorrhizal Genomics Consortium"/>
            <person name="Kohler A."/>
            <person name="Kuo A."/>
            <person name="Nagy L.G."/>
            <person name="Floudas D."/>
            <person name="Copeland A."/>
            <person name="Barry K.W."/>
            <person name="Cichocki N."/>
            <person name="Veneault-Fourrey C."/>
            <person name="LaButti K."/>
            <person name="Lindquist E.A."/>
            <person name="Lipzen A."/>
            <person name="Lundell T."/>
            <person name="Morin E."/>
            <person name="Murat C."/>
            <person name="Riley R."/>
            <person name="Ohm R."/>
            <person name="Sun H."/>
            <person name="Tunlid A."/>
            <person name="Henrissat B."/>
            <person name="Grigoriev I.V."/>
            <person name="Hibbett D.S."/>
            <person name="Martin F."/>
        </authorList>
    </citation>
    <scope>NUCLEOTIDE SEQUENCE [LARGE SCALE GENOMIC DNA]</scope>
    <source>
        <strain evidence="3">FD-334 SS-4</strain>
    </source>
</reference>
<keyword evidence="3" id="KW-1185">Reference proteome</keyword>
<evidence type="ECO:0000313" key="3">
    <source>
        <dbReference type="Proteomes" id="UP000054270"/>
    </source>
</evidence>
<gene>
    <name evidence="2" type="ORF">HYPSUDRAFT_209836</name>
</gene>
<evidence type="ECO:0000313" key="2">
    <source>
        <dbReference type="EMBL" id="KJA13080.1"/>
    </source>
</evidence>
<protein>
    <submittedName>
        <fullName evidence="2">Uncharacterized protein</fullName>
    </submittedName>
</protein>
<name>A0A0D2NX46_HYPSF</name>
<feature type="compositionally biased region" description="Polar residues" evidence="1">
    <location>
        <begin position="121"/>
        <end position="142"/>
    </location>
</feature>